<dbReference type="EMBL" id="JAOTIF010000051">
    <property type="protein sequence ID" value="MCU7552843.1"/>
    <property type="molecule type" value="Genomic_DNA"/>
</dbReference>
<comment type="caution">
    <text evidence="1">The sequence shown here is derived from an EMBL/GenBank/DDBJ whole genome shotgun (WGS) entry which is preliminary data.</text>
</comment>
<dbReference type="AlphaFoldDB" id="A0A9X2Y2P3"/>
<reference evidence="1" key="1">
    <citation type="submission" date="2022-09" db="EMBL/GenBank/DDBJ databases">
        <authorList>
            <person name="Yuan C."/>
            <person name="Ke Z."/>
        </authorList>
    </citation>
    <scope>NUCLEOTIDE SEQUENCE</scope>
    <source>
        <strain evidence="1">LB-8</strain>
    </source>
</reference>
<evidence type="ECO:0000313" key="2">
    <source>
        <dbReference type="Proteomes" id="UP001155483"/>
    </source>
</evidence>
<gene>
    <name evidence="1" type="ORF">OCK74_27235</name>
</gene>
<sequence length="210" mass="24916">MLKDEELYIRAILVKDDIKYYHKLLDNQSEIGEQFRLIKYCLVHLNVLRESINDFNFIIKDRYDLSSKAREIKRKLEFVNHLRNKISGHLDSKVLNNAIQWEPHIFHVNIKDEETVQLLLIRKSLLESAINSYIDNDGNHKVFRTEIDFNFPKDKTLFLNFLGELNESSIAWLDDMAKLIKEKIDFWDNSKIIEMAKRAGETDFNLKSNI</sequence>
<accession>A0A9X2Y2P3</accession>
<dbReference type="RefSeq" id="WP_279300278.1">
    <property type="nucleotide sequence ID" value="NZ_JAOTIF010000051.1"/>
</dbReference>
<evidence type="ECO:0000313" key="1">
    <source>
        <dbReference type="EMBL" id="MCU7552843.1"/>
    </source>
</evidence>
<protein>
    <submittedName>
        <fullName evidence="1">Uncharacterized protein</fullName>
    </submittedName>
</protein>
<proteinExistence type="predicted"/>
<organism evidence="1 2">
    <name type="scientific">Paraflavisolibacter caeni</name>
    <dbReference type="NCBI Taxonomy" id="2982496"/>
    <lineage>
        <taxon>Bacteria</taxon>
        <taxon>Pseudomonadati</taxon>
        <taxon>Bacteroidota</taxon>
        <taxon>Chitinophagia</taxon>
        <taxon>Chitinophagales</taxon>
        <taxon>Chitinophagaceae</taxon>
        <taxon>Paraflavisolibacter</taxon>
    </lineage>
</organism>
<keyword evidence="2" id="KW-1185">Reference proteome</keyword>
<reference evidence="1" key="2">
    <citation type="submission" date="2023-04" db="EMBL/GenBank/DDBJ databases">
        <title>Paracnuella aquatica gen. nov., sp. nov., a member of the family Chitinophagaceae isolated from a hot spring.</title>
        <authorList>
            <person name="Wang C."/>
        </authorList>
    </citation>
    <scope>NUCLEOTIDE SEQUENCE</scope>
    <source>
        <strain evidence="1">LB-8</strain>
    </source>
</reference>
<dbReference type="Proteomes" id="UP001155483">
    <property type="component" value="Unassembled WGS sequence"/>
</dbReference>
<name>A0A9X2Y2P3_9BACT</name>